<feature type="domain" description="ABC transporter" evidence="8">
    <location>
        <begin position="4"/>
        <end position="253"/>
    </location>
</feature>
<accession>A0ABX7C7Z6</accession>
<dbReference type="InterPro" id="IPR027417">
    <property type="entry name" value="P-loop_NTPase"/>
</dbReference>
<evidence type="ECO:0000256" key="1">
    <source>
        <dbReference type="ARBA" id="ARBA00004417"/>
    </source>
</evidence>
<evidence type="ECO:0000259" key="8">
    <source>
        <dbReference type="PROSITE" id="PS50893"/>
    </source>
</evidence>
<dbReference type="SUPFAM" id="SSF52540">
    <property type="entry name" value="P-loop containing nucleoside triphosphate hydrolases"/>
    <property type="match status" value="1"/>
</dbReference>
<dbReference type="Gene3D" id="3.40.50.300">
    <property type="entry name" value="P-loop containing nucleotide triphosphate hydrolases"/>
    <property type="match status" value="1"/>
</dbReference>
<dbReference type="InterPro" id="IPR003593">
    <property type="entry name" value="AAA+_ATPase"/>
</dbReference>
<dbReference type="PANTHER" id="PTHR43297">
    <property type="entry name" value="OLIGOPEPTIDE TRANSPORT ATP-BINDING PROTEIN APPD"/>
    <property type="match status" value="1"/>
</dbReference>
<evidence type="ECO:0000256" key="3">
    <source>
        <dbReference type="ARBA" id="ARBA00022448"/>
    </source>
</evidence>
<dbReference type="InterPro" id="IPR003439">
    <property type="entry name" value="ABC_transporter-like_ATP-bd"/>
</dbReference>
<evidence type="ECO:0000256" key="4">
    <source>
        <dbReference type="ARBA" id="ARBA00022475"/>
    </source>
</evidence>
<reference evidence="9 10" key="1">
    <citation type="submission" date="2021-01" db="EMBL/GenBank/DDBJ databases">
        <title>Genome seq and assembly of Devosia sp. LEGU1.</title>
        <authorList>
            <person name="Chhetri G."/>
        </authorList>
    </citation>
    <scope>NUCLEOTIDE SEQUENCE [LARGE SCALE GENOMIC DNA]</scope>
    <source>
        <strain evidence="9 10">LEGU1</strain>
    </source>
</reference>
<keyword evidence="3" id="KW-0813">Transport</keyword>
<dbReference type="PROSITE" id="PS50893">
    <property type="entry name" value="ABC_TRANSPORTER_2"/>
    <property type="match status" value="1"/>
</dbReference>
<organism evidence="9 10">
    <name type="scientific">Devosia rhizoryzae</name>
    <dbReference type="NCBI Taxonomy" id="2774137"/>
    <lineage>
        <taxon>Bacteria</taxon>
        <taxon>Pseudomonadati</taxon>
        <taxon>Pseudomonadota</taxon>
        <taxon>Alphaproteobacteria</taxon>
        <taxon>Hyphomicrobiales</taxon>
        <taxon>Devosiaceae</taxon>
        <taxon>Devosia</taxon>
    </lineage>
</organism>
<keyword evidence="10" id="KW-1185">Reference proteome</keyword>
<protein>
    <submittedName>
        <fullName evidence="9">ABC transporter ATP-binding protein</fullName>
    </submittedName>
</protein>
<dbReference type="RefSeq" id="WP_201629959.1">
    <property type="nucleotide sequence ID" value="NZ_CP068046.1"/>
</dbReference>
<proteinExistence type="inferred from homology"/>
<dbReference type="InterPro" id="IPR050388">
    <property type="entry name" value="ABC_Ni/Peptide_Import"/>
</dbReference>
<name>A0ABX7C7Z6_9HYPH</name>
<keyword evidence="4" id="KW-1003">Cell membrane</keyword>
<dbReference type="Proteomes" id="UP000595857">
    <property type="component" value="Chromosome"/>
</dbReference>
<evidence type="ECO:0000256" key="7">
    <source>
        <dbReference type="ARBA" id="ARBA00023136"/>
    </source>
</evidence>
<evidence type="ECO:0000256" key="6">
    <source>
        <dbReference type="ARBA" id="ARBA00022840"/>
    </source>
</evidence>
<keyword evidence="7" id="KW-0472">Membrane</keyword>
<evidence type="ECO:0000313" key="10">
    <source>
        <dbReference type="Proteomes" id="UP000595857"/>
    </source>
</evidence>
<dbReference type="EMBL" id="CP068046">
    <property type="protein sequence ID" value="QQR38081.1"/>
    <property type="molecule type" value="Genomic_DNA"/>
</dbReference>
<evidence type="ECO:0000256" key="5">
    <source>
        <dbReference type="ARBA" id="ARBA00022741"/>
    </source>
</evidence>
<keyword evidence="6 9" id="KW-0067">ATP-binding</keyword>
<keyword evidence="5" id="KW-0547">Nucleotide-binding</keyword>
<comment type="similarity">
    <text evidence="2">Belongs to the ABC transporter superfamily.</text>
</comment>
<evidence type="ECO:0000313" key="9">
    <source>
        <dbReference type="EMBL" id="QQR38081.1"/>
    </source>
</evidence>
<sequence>MPLLALENLSIAFPSRNGFHWAVEDVSFSLGKGEILGIVGESGSGKSVTCLSLVGLLGHGSQVSGTMRFDGQVHAIADLPRLSVDQRPSIGMIFQDPAASLNPVRTVGSQITEVLRFGRGMDRRAAQAEAAALLDRVGIREPEARLRSYPHQMSGGMNQRVMIAMALAGQHRLLVADEPTTALDVTIQAQICKLLRNLVRETGLSIIFISHDLDLVAQLCDRVAVMFGGHLLETQSASDIVVAPRHAYTKALLAAIPGHQPARSRLGVITDEMRSSFLDQGEAA</sequence>
<dbReference type="Pfam" id="PF00005">
    <property type="entry name" value="ABC_tran"/>
    <property type="match status" value="1"/>
</dbReference>
<comment type="subcellular location">
    <subcellularLocation>
        <location evidence="1">Cell inner membrane</location>
        <topology evidence="1">Peripheral membrane protein</topology>
    </subcellularLocation>
</comment>
<dbReference type="PANTHER" id="PTHR43297:SF2">
    <property type="entry name" value="DIPEPTIDE TRANSPORT ATP-BINDING PROTEIN DPPD"/>
    <property type="match status" value="1"/>
</dbReference>
<gene>
    <name evidence="9" type="ORF">JI748_09765</name>
</gene>
<evidence type="ECO:0000256" key="2">
    <source>
        <dbReference type="ARBA" id="ARBA00005417"/>
    </source>
</evidence>
<dbReference type="GO" id="GO:0005524">
    <property type="term" value="F:ATP binding"/>
    <property type="evidence" value="ECO:0007669"/>
    <property type="project" value="UniProtKB-KW"/>
</dbReference>
<dbReference type="CDD" id="cd03257">
    <property type="entry name" value="ABC_NikE_OppD_transporters"/>
    <property type="match status" value="1"/>
</dbReference>
<dbReference type="SMART" id="SM00382">
    <property type="entry name" value="AAA"/>
    <property type="match status" value="1"/>
</dbReference>